<evidence type="ECO:0000256" key="6">
    <source>
        <dbReference type="ARBA" id="ARBA00022801"/>
    </source>
</evidence>
<gene>
    <name evidence="12" type="primary">folD</name>
    <name evidence="15" type="ORF">IAB12_01120</name>
</gene>
<evidence type="ECO:0000256" key="11">
    <source>
        <dbReference type="ARBA" id="ARBA00023268"/>
    </source>
</evidence>
<comment type="pathway">
    <text evidence="1 12">One-carbon metabolism; tetrahydrofolate interconversion.</text>
</comment>
<evidence type="ECO:0000256" key="3">
    <source>
        <dbReference type="ARBA" id="ARBA00022563"/>
    </source>
</evidence>
<evidence type="ECO:0000256" key="5">
    <source>
        <dbReference type="ARBA" id="ARBA00022755"/>
    </source>
</evidence>
<comment type="catalytic activity">
    <reaction evidence="12">
        <text>(6R)-5,10-methylene-5,6,7,8-tetrahydrofolate + NADP(+) = (6R)-5,10-methenyltetrahydrofolate + NADPH</text>
        <dbReference type="Rhea" id="RHEA:22812"/>
        <dbReference type="ChEBI" id="CHEBI:15636"/>
        <dbReference type="ChEBI" id="CHEBI:57455"/>
        <dbReference type="ChEBI" id="CHEBI:57783"/>
        <dbReference type="ChEBI" id="CHEBI:58349"/>
        <dbReference type="EC" id="1.5.1.5"/>
    </reaction>
</comment>
<feature type="domain" description="Tetrahydrofolate dehydrogenase/cyclohydrolase NAD(P)-binding" evidence="14">
    <location>
        <begin position="138"/>
        <end position="285"/>
    </location>
</feature>
<organism evidence="15 16">
    <name type="scientific">Candidatus Ornithospirochaeta avicola</name>
    <dbReference type="NCBI Taxonomy" id="2840896"/>
    <lineage>
        <taxon>Bacteria</taxon>
        <taxon>Pseudomonadati</taxon>
        <taxon>Spirochaetota</taxon>
        <taxon>Spirochaetia</taxon>
        <taxon>Spirochaetales</taxon>
        <taxon>Spirochaetaceae</taxon>
        <taxon>Spirochaetaceae incertae sedis</taxon>
        <taxon>Candidatus Ornithospirochaeta</taxon>
    </lineage>
</organism>
<keyword evidence="8 12" id="KW-0560">Oxidoreductase</keyword>
<dbReference type="PRINTS" id="PR00085">
    <property type="entry name" value="THFDHDRGNASE"/>
</dbReference>
<accession>A0A9D1PTK4</accession>
<dbReference type="GO" id="GO:0009086">
    <property type="term" value="P:methionine biosynthetic process"/>
    <property type="evidence" value="ECO:0007669"/>
    <property type="project" value="UniProtKB-KW"/>
</dbReference>
<name>A0A9D1PTK4_9SPIO</name>
<keyword evidence="11 12" id="KW-0511">Multifunctional enzyme</keyword>
<comment type="function">
    <text evidence="12">Catalyzes the oxidation of 5,10-methylenetetrahydrofolate to 5,10-methenyltetrahydrofolate and then the hydrolysis of 5,10-methenyltetrahydrofolate to 10-formyltetrahydrofolate.</text>
</comment>
<dbReference type="InterPro" id="IPR020631">
    <property type="entry name" value="THF_DH/CycHdrlase_NAD-bd_dom"/>
</dbReference>
<reference evidence="15" key="2">
    <citation type="submission" date="2021-04" db="EMBL/GenBank/DDBJ databases">
        <authorList>
            <person name="Gilroy R."/>
        </authorList>
    </citation>
    <scope>NUCLEOTIDE SEQUENCE</scope>
    <source>
        <strain evidence="15">Gambia11-129</strain>
    </source>
</reference>
<dbReference type="GO" id="GO:0006164">
    <property type="term" value="P:purine nucleotide biosynthetic process"/>
    <property type="evidence" value="ECO:0007669"/>
    <property type="project" value="UniProtKB-KW"/>
</dbReference>
<dbReference type="GO" id="GO:0035999">
    <property type="term" value="P:tetrahydrofolate interconversion"/>
    <property type="evidence" value="ECO:0007669"/>
    <property type="project" value="UniProtKB-UniRule"/>
</dbReference>
<keyword evidence="7 12" id="KW-0521">NADP</keyword>
<evidence type="ECO:0000256" key="9">
    <source>
        <dbReference type="ARBA" id="ARBA00023102"/>
    </source>
</evidence>
<evidence type="ECO:0000259" key="14">
    <source>
        <dbReference type="Pfam" id="PF02882"/>
    </source>
</evidence>
<dbReference type="InterPro" id="IPR046346">
    <property type="entry name" value="Aminoacid_DH-like_N_sf"/>
</dbReference>
<dbReference type="InterPro" id="IPR000672">
    <property type="entry name" value="THF_DH/CycHdrlase"/>
</dbReference>
<dbReference type="SUPFAM" id="SSF53223">
    <property type="entry name" value="Aminoacid dehydrogenase-like, N-terminal domain"/>
    <property type="match status" value="1"/>
</dbReference>
<evidence type="ECO:0000256" key="12">
    <source>
        <dbReference type="HAMAP-Rule" id="MF_01576"/>
    </source>
</evidence>
<feature type="binding site" evidence="12">
    <location>
        <begin position="164"/>
        <end position="166"/>
    </location>
    <ligand>
        <name>NADP(+)</name>
        <dbReference type="ChEBI" id="CHEBI:58349"/>
    </ligand>
</feature>
<dbReference type="Pfam" id="PF02882">
    <property type="entry name" value="THF_DHG_CYH_C"/>
    <property type="match status" value="1"/>
</dbReference>
<keyword evidence="3 12" id="KW-0554">One-carbon metabolism</keyword>
<dbReference type="InterPro" id="IPR036291">
    <property type="entry name" value="NAD(P)-bd_dom_sf"/>
</dbReference>
<dbReference type="AlphaFoldDB" id="A0A9D1PTK4"/>
<keyword evidence="5 12" id="KW-0658">Purine biosynthesis</keyword>
<protein>
    <recommendedName>
        <fullName evidence="12">Bifunctional protein FolD</fullName>
    </recommendedName>
    <domain>
        <recommendedName>
            <fullName evidence="12">Methylenetetrahydrofolate dehydrogenase</fullName>
            <ecNumber evidence="12">1.5.1.5</ecNumber>
        </recommendedName>
    </domain>
    <domain>
        <recommendedName>
            <fullName evidence="12">Methenyltetrahydrofolate cyclohydrolase</fullName>
            <ecNumber evidence="12">3.5.4.9</ecNumber>
        </recommendedName>
    </domain>
</protein>
<sequence>MKLLDGKIIRDEILEKLKENTQSFIKKGNRAPSLAVILVGDDPASLSYVNSKHKMCEALSFVHFDYKLCEDIAEEELLALIDRLNCDESVDAILVQLPLPSHINESNVINRISKKKDVDGFTENNLGRLVQGLDCFIPCTAKGILDMLDYYDIPTRGKSITVIGRSNIVGKPLAILLMNKGRDATVTVCNSHTENLKRFTKDADIIVVAAGKADLLNSSMTKDDAVIIDVGINRIKDESRKKGYRIQGDVDEKSFESTSCLVSPVPGGVGLMTVISLMENTFKAAVIRSKSEIHN</sequence>
<comment type="catalytic activity">
    <reaction evidence="12">
        <text>(6R)-5,10-methenyltetrahydrofolate + H2O = (6R)-10-formyltetrahydrofolate + H(+)</text>
        <dbReference type="Rhea" id="RHEA:23700"/>
        <dbReference type="ChEBI" id="CHEBI:15377"/>
        <dbReference type="ChEBI" id="CHEBI:15378"/>
        <dbReference type="ChEBI" id="CHEBI:57455"/>
        <dbReference type="ChEBI" id="CHEBI:195366"/>
        <dbReference type="EC" id="3.5.4.9"/>
    </reaction>
</comment>
<evidence type="ECO:0000256" key="2">
    <source>
        <dbReference type="ARBA" id="ARBA00011738"/>
    </source>
</evidence>
<dbReference type="GO" id="GO:0000105">
    <property type="term" value="P:L-histidine biosynthetic process"/>
    <property type="evidence" value="ECO:0007669"/>
    <property type="project" value="UniProtKB-KW"/>
</dbReference>
<comment type="subunit">
    <text evidence="2 12">Homodimer.</text>
</comment>
<feature type="binding site" evidence="12">
    <location>
        <position position="232"/>
    </location>
    <ligand>
        <name>NADP(+)</name>
        <dbReference type="ChEBI" id="CHEBI:58349"/>
    </ligand>
</feature>
<dbReference type="Proteomes" id="UP000823936">
    <property type="component" value="Unassembled WGS sequence"/>
</dbReference>
<evidence type="ECO:0000256" key="10">
    <source>
        <dbReference type="ARBA" id="ARBA00023167"/>
    </source>
</evidence>
<feature type="domain" description="Tetrahydrofolate dehydrogenase/cyclohydrolase catalytic" evidence="13">
    <location>
        <begin position="4"/>
        <end position="119"/>
    </location>
</feature>
<keyword evidence="6 12" id="KW-0378">Hydrolase</keyword>
<keyword evidence="10 12" id="KW-0486">Methionine biosynthesis</keyword>
<dbReference type="Gene3D" id="3.40.50.10860">
    <property type="entry name" value="Leucine Dehydrogenase, chain A, domain 1"/>
    <property type="match status" value="1"/>
</dbReference>
<dbReference type="FunFam" id="3.40.50.720:FF:000189">
    <property type="entry name" value="Bifunctional protein FolD"/>
    <property type="match status" value="1"/>
</dbReference>
<reference evidence="15" key="1">
    <citation type="journal article" date="2021" name="PeerJ">
        <title>Extensive microbial diversity within the chicken gut microbiome revealed by metagenomics and culture.</title>
        <authorList>
            <person name="Gilroy R."/>
            <person name="Ravi A."/>
            <person name="Getino M."/>
            <person name="Pursley I."/>
            <person name="Horton D.L."/>
            <person name="Alikhan N.F."/>
            <person name="Baker D."/>
            <person name="Gharbi K."/>
            <person name="Hall N."/>
            <person name="Watson M."/>
            <person name="Adriaenssens E.M."/>
            <person name="Foster-Nyarko E."/>
            <person name="Jarju S."/>
            <person name="Secka A."/>
            <person name="Antonio M."/>
            <person name="Oren A."/>
            <person name="Chaudhuri R.R."/>
            <person name="La Ragione R."/>
            <person name="Hildebrand F."/>
            <person name="Pallen M.J."/>
        </authorList>
    </citation>
    <scope>NUCLEOTIDE SEQUENCE</scope>
    <source>
        <strain evidence="15">Gambia11-129</strain>
    </source>
</reference>
<comment type="caution">
    <text evidence="12">Lacks conserved residue(s) required for the propagation of feature annotation.</text>
</comment>
<dbReference type="PROSITE" id="PS00766">
    <property type="entry name" value="THF_DHG_CYH_1"/>
    <property type="match status" value="1"/>
</dbReference>
<dbReference type="EMBL" id="DXHU01000005">
    <property type="protein sequence ID" value="HIV98366.1"/>
    <property type="molecule type" value="Genomic_DNA"/>
</dbReference>
<dbReference type="PANTHER" id="PTHR48099:SF5">
    <property type="entry name" value="C-1-TETRAHYDROFOLATE SYNTHASE, CYTOPLASMIC"/>
    <property type="match status" value="1"/>
</dbReference>
<dbReference type="FunFam" id="3.40.50.10860:FF:000005">
    <property type="entry name" value="C-1-tetrahydrofolate synthase, cytoplasmic, putative"/>
    <property type="match status" value="1"/>
</dbReference>
<dbReference type="Gene3D" id="3.40.50.720">
    <property type="entry name" value="NAD(P)-binding Rossmann-like Domain"/>
    <property type="match status" value="1"/>
</dbReference>
<dbReference type="InterPro" id="IPR020630">
    <property type="entry name" value="THF_DH/CycHdrlase_cat_dom"/>
</dbReference>
<evidence type="ECO:0000256" key="4">
    <source>
        <dbReference type="ARBA" id="ARBA00022605"/>
    </source>
</evidence>
<dbReference type="Pfam" id="PF00763">
    <property type="entry name" value="THF_DHG_CYH"/>
    <property type="match status" value="1"/>
</dbReference>
<dbReference type="HAMAP" id="MF_01576">
    <property type="entry name" value="THF_DHG_CYH"/>
    <property type="match status" value="1"/>
</dbReference>
<dbReference type="CDD" id="cd01080">
    <property type="entry name" value="NAD_bind_m-THF_DH_Cyclohyd"/>
    <property type="match status" value="1"/>
</dbReference>
<evidence type="ECO:0000313" key="15">
    <source>
        <dbReference type="EMBL" id="HIV98366.1"/>
    </source>
</evidence>
<dbReference type="EC" id="3.5.4.9" evidence="12"/>
<evidence type="ECO:0000259" key="13">
    <source>
        <dbReference type="Pfam" id="PF00763"/>
    </source>
</evidence>
<dbReference type="GO" id="GO:0004488">
    <property type="term" value="F:methylenetetrahydrofolate dehydrogenase (NADP+) activity"/>
    <property type="evidence" value="ECO:0007669"/>
    <property type="project" value="UniProtKB-UniRule"/>
</dbReference>
<dbReference type="InterPro" id="IPR020867">
    <property type="entry name" value="THF_DH/CycHdrlase_CS"/>
</dbReference>
<dbReference type="SUPFAM" id="SSF51735">
    <property type="entry name" value="NAD(P)-binding Rossmann-fold domains"/>
    <property type="match status" value="1"/>
</dbReference>
<keyword evidence="4 12" id="KW-0028">Amino-acid biosynthesis</keyword>
<dbReference type="PANTHER" id="PTHR48099">
    <property type="entry name" value="C-1-TETRAHYDROFOLATE SYNTHASE, CYTOPLASMIC-RELATED"/>
    <property type="match status" value="1"/>
</dbReference>
<proteinExistence type="inferred from homology"/>
<evidence type="ECO:0000313" key="16">
    <source>
        <dbReference type="Proteomes" id="UP000823936"/>
    </source>
</evidence>
<evidence type="ECO:0000256" key="7">
    <source>
        <dbReference type="ARBA" id="ARBA00022857"/>
    </source>
</evidence>
<comment type="similarity">
    <text evidence="12">Belongs to the tetrahydrofolate dehydrogenase/cyclohydrolase family.</text>
</comment>
<keyword evidence="9 12" id="KW-0368">Histidine biosynthesis</keyword>
<evidence type="ECO:0000256" key="8">
    <source>
        <dbReference type="ARBA" id="ARBA00023002"/>
    </source>
</evidence>
<dbReference type="EC" id="1.5.1.5" evidence="12"/>
<dbReference type="GO" id="GO:0005829">
    <property type="term" value="C:cytosol"/>
    <property type="evidence" value="ECO:0007669"/>
    <property type="project" value="TreeGrafter"/>
</dbReference>
<dbReference type="GO" id="GO:0004477">
    <property type="term" value="F:methenyltetrahydrofolate cyclohydrolase activity"/>
    <property type="evidence" value="ECO:0007669"/>
    <property type="project" value="UniProtKB-UniRule"/>
</dbReference>
<comment type="caution">
    <text evidence="15">The sequence shown here is derived from an EMBL/GenBank/DDBJ whole genome shotgun (WGS) entry which is preliminary data.</text>
</comment>
<evidence type="ECO:0000256" key="1">
    <source>
        <dbReference type="ARBA" id="ARBA00004777"/>
    </source>
</evidence>